<gene>
    <name evidence="2" type="ORF">UA08_07963</name>
</gene>
<accession>A0A225A9S5</accession>
<evidence type="ECO:0000313" key="2">
    <source>
        <dbReference type="EMBL" id="OKL56820.1"/>
    </source>
</evidence>
<sequence length="213" mass="22706">MHLRSLLISFSVLAAATPILSPRSDTNTYNITTDQILSIAPNSSTCANPPAVGECATAEQAAPAISASFSTYSVDSRAEQAALVALMAFETLDFRYNRNHFPGVAGQGTRNMQSPTYNDKYAASIPALSEQYASATGNVTAILDLLVADDSYDFGSAAWFLTTQCSDSVRAELQQGSESGWEGYITSCVGTTVTDERKDYWLKAVDVLGVGSE</sequence>
<dbReference type="RefSeq" id="XP_020116941.1">
    <property type="nucleotide sequence ID" value="XM_020262871.1"/>
</dbReference>
<organism evidence="2 3">
    <name type="scientific">Talaromyces atroroseus</name>
    <dbReference type="NCBI Taxonomy" id="1441469"/>
    <lineage>
        <taxon>Eukaryota</taxon>
        <taxon>Fungi</taxon>
        <taxon>Dikarya</taxon>
        <taxon>Ascomycota</taxon>
        <taxon>Pezizomycotina</taxon>
        <taxon>Eurotiomycetes</taxon>
        <taxon>Eurotiomycetidae</taxon>
        <taxon>Eurotiales</taxon>
        <taxon>Trichocomaceae</taxon>
        <taxon>Talaromyces</taxon>
        <taxon>Talaromyces sect. Trachyspermi</taxon>
    </lineage>
</organism>
<evidence type="ECO:0000313" key="3">
    <source>
        <dbReference type="Proteomes" id="UP000214365"/>
    </source>
</evidence>
<dbReference type="STRING" id="1441469.A0A225A9S5"/>
<dbReference type="EMBL" id="LFMY01000013">
    <property type="protein sequence ID" value="OKL56820.1"/>
    <property type="molecule type" value="Genomic_DNA"/>
</dbReference>
<proteinExistence type="predicted"/>
<dbReference type="AlphaFoldDB" id="A0A225A9S5"/>
<reference evidence="2 3" key="1">
    <citation type="submission" date="2015-06" db="EMBL/GenBank/DDBJ databases">
        <title>Talaromyces atroroseus IBT 11181 draft genome.</title>
        <authorList>
            <person name="Rasmussen K.B."/>
            <person name="Rasmussen S."/>
            <person name="Petersen B."/>
            <person name="Sicheritz-Ponten T."/>
            <person name="Mortensen U.H."/>
            <person name="Thrane U."/>
        </authorList>
    </citation>
    <scope>NUCLEOTIDE SEQUENCE [LARGE SCALE GENOMIC DNA]</scope>
    <source>
        <strain evidence="2 3">IBT 11181</strain>
    </source>
</reference>
<protein>
    <submittedName>
        <fullName evidence="2">Uncharacterized protein</fullName>
    </submittedName>
</protein>
<keyword evidence="3" id="KW-1185">Reference proteome</keyword>
<feature type="signal peptide" evidence="1">
    <location>
        <begin position="1"/>
        <end position="16"/>
    </location>
</feature>
<keyword evidence="1" id="KW-0732">Signal</keyword>
<feature type="chain" id="PRO_5011522479" evidence="1">
    <location>
        <begin position="17"/>
        <end position="213"/>
    </location>
</feature>
<dbReference type="GeneID" id="31007719"/>
<name>A0A225A9S5_TALAT</name>
<dbReference type="OrthoDB" id="2349272at2759"/>
<evidence type="ECO:0000256" key="1">
    <source>
        <dbReference type="SAM" id="SignalP"/>
    </source>
</evidence>
<comment type="caution">
    <text evidence="2">The sequence shown here is derived from an EMBL/GenBank/DDBJ whole genome shotgun (WGS) entry which is preliminary data.</text>
</comment>
<dbReference type="Proteomes" id="UP000214365">
    <property type="component" value="Unassembled WGS sequence"/>
</dbReference>